<evidence type="ECO:0000313" key="6">
    <source>
        <dbReference type="Proteomes" id="UP001567538"/>
    </source>
</evidence>
<evidence type="ECO:0000256" key="2">
    <source>
        <dbReference type="ARBA" id="ARBA00022729"/>
    </source>
</evidence>
<feature type="transmembrane region" description="Helical" evidence="3">
    <location>
        <begin position="217"/>
        <end position="237"/>
    </location>
</feature>
<evidence type="ECO:0000256" key="1">
    <source>
        <dbReference type="ARBA" id="ARBA00004167"/>
    </source>
</evidence>
<proteinExistence type="predicted"/>
<accession>A0ABD1FM30</accession>
<dbReference type="AlphaFoldDB" id="A0ABD1FM30"/>
<dbReference type="GO" id="GO:0016020">
    <property type="term" value="C:membrane"/>
    <property type="evidence" value="ECO:0007669"/>
    <property type="project" value="UniProtKB-SubCell"/>
</dbReference>
<feature type="transmembrane region" description="Helical" evidence="3">
    <location>
        <begin position="168"/>
        <end position="197"/>
    </location>
</feature>
<dbReference type="Proteomes" id="UP001567538">
    <property type="component" value="Unassembled WGS sequence"/>
</dbReference>
<name>A0ABD1FM30_SALDI</name>
<keyword evidence="6" id="KW-1185">Reference proteome</keyword>
<evidence type="ECO:0000256" key="3">
    <source>
        <dbReference type="SAM" id="Phobius"/>
    </source>
</evidence>
<dbReference type="InterPro" id="IPR025287">
    <property type="entry name" value="WAK_GUB"/>
</dbReference>
<organism evidence="5 6">
    <name type="scientific">Salvia divinorum</name>
    <name type="common">Maria pastora</name>
    <name type="synonym">Diviner's sage</name>
    <dbReference type="NCBI Taxonomy" id="28513"/>
    <lineage>
        <taxon>Eukaryota</taxon>
        <taxon>Viridiplantae</taxon>
        <taxon>Streptophyta</taxon>
        <taxon>Embryophyta</taxon>
        <taxon>Tracheophyta</taxon>
        <taxon>Spermatophyta</taxon>
        <taxon>Magnoliopsida</taxon>
        <taxon>eudicotyledons</taxon>
        <taxon>Gunneridae</taxon>
        <taxon>Pentapetalae</taxon>
        <taxon>asterids</taxon>
        <taxon>lamiids</taxon>
        <taxon>Lamiales</taxon>
        <taxon>Lamiaceae</taxon>
        <taxon>Nepetoideae</taxon>
        <taxon>Mentheae</taxon>
        <taxon>Salviinae</taxon>
        <taxon>Salvia</taxon>
        <taxon>Salvia subgen. Calosphace</taxon>
    </lineage>
</organism>
<gene>
    <name evidence="5" type="ORF">AAHA92_32060</name>
</gene>
<dbReference type="PANTHER" id="PTHR33138:SF52">
    <property type="entry name" value="WALL-ASSOCIATED RECEPTOR KINASE GALACTURONAN-BINDING DOMAIN-CONTAINING PROTEIN"/>
    <property type="match status" value="1"/>
</dbReference>
<keyword evidence="3" id="KW-0472">Membrane</keyword>
<evidence type="ECO:0000313" key="5">
    <source>
        <dbReference type="EMBL" id="KAL1531984.1"/>
    </source>
</evidence>
<dbReference type="EMBL" id="JBEAFC010000014">
    <property type="protein sequence ID" value="KAL1531984.1"/>
    <property type="molecule type" value="Genomic_DNA"/>
</dbReference>
<sequence length="337" mass="38870">MRHIKHPFRLKGDPWYCGYRELELVCENNVTFIYLDSHQYYVKAITYSSRPTIRLPLSLSSQHKLYLSSSYDELPESLEGYLPLTDVTTDCASNSSMYAYIKVGSMRASELPRLCRLDLVVMTSWPEFKDLNSSSVSLSEIHQYLMYGFELEVCVWCKISFLWRLLPILVIVVGVLCAGAWLPAMLFVFAAVSLLLYRTAFRPLFYLYVGRGIGLTPDLLCATRLAIFPLALSFLIYKFRRRHLSIYDAIESFLQNNNELTPIRYSYSDIKRMTKDDHPSMNKVLEMLEGDVERLWIPEYPSQSTHIVVNMDQTGTTCSTESVSLLHHDDVEISVQE</sequence>
<reference evidence="5 6" key="1">
    <citation type="submission" date="2024-06" db="EMBL/GenBank/DDBJ databases">
        <title>A chromosome level genome sequence of Diviner's sage (Salvia divinorum).</title>
        <authorList>
            <person name="Ford S.A."/>
            <person name="Ro D.-K."/>
            <person name="Ness R.W."/>
            <person name="Phillips M.A."/>
        </authorList>
    </citation>
    <scope>NUCLEOTIDE SEQUENCE [LARGE SCALE GENOMIC DNA]</scope>
    <source>
        <strain evidence="5">SAF-2024a</strain>
        <tissue evidence="5">Leaf</tissue>
    </source>
</reference>
<comment type="subcellular location">
    <subcellularLocation>
        <location evidence="1">Membrane</location>
        <topology evidence="1">Single-pass membrane protein</topology>
    </subcellularLocation>
</comment>
<keyword evidence="3" id="KW-0812">Transmembrane</keyword>
<dbReference type="PANTHER" id="PTHR33138">
    <property type="entry name" value="OS01G0690200 PROTEIN"/>
    <property type="match status" value="1"/>
</dbReference>
<keyword evidence="2" id="KW-0732">Signal</keyword>
<protein>
    <submittedName>
        <fullName evidence="5">Rust resistance kinase Lr10-like</fullName>
    </submittedName>
</protein>
<evidence type="ECO:0000259" key="4">
    <source>
        <dbReference type="Pfam" id="PF13947"/>
    </source>
</evidence>
<dbReference type="Pfam" id="PF13947">
    <property type="entry name" value="GUB_WAK_bind"/>
    <property type="match status" value="1"/>
</dbReference>
<comment type="caution">
    <text evidence="5">The sequence shown here is derived from an EMBL/GenBank/DDBJ whole genome shotgun (WGS) entry which is preliminary data.</text>
</comment>
<feature type="domain" description="Wall-associated receptor kinase galacturonan-binding" evidence="4">
    <location>
        <begin position="3"/>
        <end position="54"/>
    </location>
</feature>
<keyword evidence="3" id="KW-1133">Transmembrane helix</keyword>